<reference evidence="2" key="2">
    <citation type="journal article" date="2014" name="ISME J.">
        <title>Microbial stratification in low pH oxic and suboxic macroscopic growths along an acid mine drainage.</title>
        <authorList>
            <person name="Mendez-Garcia C."/>
            <person name="Mesa V."/>
            <person name="Sprenger R.R."/>
            <person name="Richter M."/>
            <person name="Diez M.S."/>
            <person name="Solano J."/>
            <person name="Bargiela R."/>
            <person name="Golyshina O.V."/>
            <person name="Manteca A."/>
            <person name="Ramos J.L."/>
            <person name="Gallego J.R."/>
            <person name="Llorente I."/>
            <person name="Martins Dos Santos V.A."/>
            <person name="Jensen O.N."/>
            <person name="Pelaez A.I."/>
            <person name="Sanchez J."/>
            <person name="Ferrer M."/>
        </authorList>
    </citation>
    <scope>NUCLEOTIDE SEQUENCE</scope>
</reference>
<dbReference type="AlphaFoldDB" id="T1BRL6"/>
<dbReference type="EMBL" id="AUZX01008197">
    <property type="protein sequence ID" value="EQD56595.1"/>
    <property type="molecule type" value="Genomic_DNA"/>
</dbReference>
<organism evidence="2">
    <name type="scientific">mine drainage metagenome</name>
    <dbReference type="NCBI Taxonomy" id="410659"/>
    <lineage>
        <taxon>unclassified sequences</taxon>
        <taxon>metagenomes</taxon>
        <taxon>ecological metagenomes</taxon>
    </lineage>
</organism>
<reference evidence="2" key="1">
    <citation type="submission" date="2013-08" db="EMBL/GenBank/DDBJ databases">
        <authorList>
            <person name="Mendez C."/>
            <person name="Richter M."/>
            <person name="Ferrer M."/>
            <person name="Sanchez J."/>
        </authorList>
    </citation>
    <scope>NUCLEOTIDE SEQUENCE</scope>
</reference>
<dbReference type="InterPro" id="IPR052182">
    <property type="entry name" value="Glycogen/Maltodextrin_Phosph"/>
</dbReference>
<dbReference type="Pfam" id="PF11897">
    <property type="entry name" value="DUF3417"/>
    <property type="match status" value="1"/>
</dbReference>
<dbReference type="PANTHER" id="PTHR42655">
    <property type="entry name" value="GLYCOGEN PHOSPHORYLASE"/>
    <property type="match status" value="1"/>
</dbReference>
<dbReference type="InterPro" id="IPR024517">
    <property type="entry name" value="Glycogen_phosphorylase_DUF3417"/>
</dbReference>
<evidence type="ECO:0000259" key="1">
    <source>
        <dbReference type="Pfam" id="PF11897"/>
    </source>
</evidence>
<comment type="caution">
    <text evidence="2">The sequence shown here is derived from an EMBL/GenBank/DDBJ whole genome shotgun (WGS) entry which is preliminary data.</text>
</comment>
<sequence length="166" mass="18846">ALDLRWTWNYRADALWSQLDPLLWTLTKNPWLILQTVSVAHLTALATDKGFLGRIAELQELWSREDRDPSWFQRAHPDSRIRKVAYFSMEFGISESLPIYAGGLGILAGDHLKSSEDLGVPLAGFGLLFQKGYFRQVVNGRGEQIESYPYNDPDSLPILPVRDRTG</sequence>
<feature type="domain" description="DUF3417" evidence="1">
    <location>
        <begin position="1"/>
        <end position="97"/>
    </location>
</feature>
<evidence type="ECO:0000313" key="2">
    <source>
        <dbReference type="EMBL" id="EQD56595.1"/>
    </source>
</evidence>
<dbReference type="Gene3D" id="3.40.50.2000">
    <property type="entry name" value="Glycogen Phosphorylase B"/>
    <property type="match status" value="1"/>
</dbReference>
<accession>T1BRL6</accession>
<feature type="non-terminal residue" evidence="2">
    <location>
        <position position="166"/>
    </location>
</feature>
<proteinExistence type="predicted"/>
<dbReference type="SUPFAM" id="SSF53756">
    <property type="entry name" value="UDP-Glycosyltransferase/glycogen phosphorylase"/>
    <property type="match status" value="1"/>
</dbReference>
<dbReference type="PANTHER" id="PTHR42655:SF1">
    <property type="entry name" value="GLYCOGEN PHOSPHORYLASE"/>
    <property type="match status" value="1"/>
</dbReference>
<gene>
    <name evidence="2" type="ORF">B1A_11456</name>
</gene>
<protein>
    <submittedName>
        <fullName evidence="2">Glycogen phosphorylase</fullName>
    </submittedName>
</protein>
<feature type="non-terminal residue" evidence="2">
    <location>
        <position position="1"/>
    </location>
</feature>
<name>T1BRL6_9ZZZZ</name>